<feature type="transmembrane region" description="Helical" evidence="2">
    <location>
        <begin position="53"/>
        <end position="74"/>
    </location>
</feature>
<proteinExistence type="predicted"/>
<evidence type="ECO:0000256" key="2">
    <source>
        <dbReference type="SAM" id="Phobius"/>
    </source>
</evidence>
<dbReference type="InterPro" id="IPR029058">
    <property type="entry name" value="AB_hydrolase_fold"/>
</dbReference>
<name>A0A5C5WWK3_9BACT</name>
<evidence type="ECO:0000313" key="3">
    <source>
        <dbReference type="EMBL" id="TWT55087.1"/>
    </source>
</evidence>
<protein>
    <submittedName>
        <fullName evidence="3">Alpha/beta hydrolase family protein</fullName>
    </submittedName>
</protein>
<evidence type="ECO:0000313" key="4">
    <source>
        <dbReference type="Proteomes" id="UP000316598"/>
    </source>
</evidence>
<dbReference type="Gene3D" id="3.40.50.1820">
    <property type="entry name" value="alpha/beta hydrolase"/>
    <property type="match status" value="1"/>
</dbReference>
<accession>A0A5C5WWK3</accession>
<keyword evidence="2" id="KW-1133">Transmembrane helix</keyword>
<sequence>MQRRSKHDDDTNDAPTRAGVKHAHAPKVSQEPYQGFIQPAPVLLTRCSLRAMWASLTLCVLIGSFSGCVTPNYLANRKVRENALASTLNLVSRKGPQISERTWNTMRRYDLDSRYDADRKKCFAYIRERIIEIPDAELIYALSELSYVEGKRAERAGNASDALNHYGVALTNSYDYLFSKDLGTTRNFYDPQFRGACDLYNESLEDTLRLLCSENQIQPGQTYTIKTPDREFVVRTEMRGQWKANEFDRYEFVSDYEIETLRNRHTTYGLGVPLIAVRRPQNEGSDRPEAENYYPKGLSYAVTALMRCVPEKTGDRPGQSKTCVLEFFDPLTANQIQLAEQWVPLETDLTTPLAYFLDSPEFRKRNEATEGLLNPADSLEKSGLYMLEPYDPDRIPVLMVHGLWSSPMTWMDMFNDLRSFPEIRERYQFWFYLYPSGQPFWISATQLRGDLMAMRKAFDPHRRDKPLDEMVLVGHSMGGLVSRMQTIDSGDEFWKIVSDQPVQNADQAIAKLKGDPTDRNRLVSTLFFRPNSSIRRVITIGTPHRGSEFANDYTRWLARKFIKLPSRAISTGNRLAENNPTLFKDTQLLTVANAIDSLAPESPIFPVMMRAKRAPNVKYHNIIGVLEDPSFVQARAGSGDGVVEYASAKMDDVESELIVDSDHTKIHMTPKAIFEVRRILLEHLKTVDANDRVALRTESELDPDVISRPLDQGMGVHDYRGVDKVEVNDFNPATLQR</sequence>
<keyword evidence="3" id="KW-0378">Hydrolase</keyword>
<keyword evidence="2" id="KW-0472">Membrane</keyword>
<organism evidence="3 4">
    <name type="scientific">Rubripirellula amarantea</name>
    <dbReference type="NCBI Taxonomy" id="2527999"/>
    <lineage>
        <taxon>Bacteria</taxon>
        <taxon>Pseudomonadati</taxon>
        <taxon>Planctomycetota</taxon>
        <taxon>Planctomycetia</taxon>
        <taxon>Pirellulales</taxon>
        <taxon>Pirellulaceae</taxon>
        <taxon>Rubripirellula</taxon>
    </lineage>
</organism>
<dbReference type="EMBL" id="SJPI01000001">
    <property type="protein sequence ID" value="TWT55087.1"/>
    <property type="molecule type" value="Genomic_DNA"/>
</dbReference>
<keyword evidence="2" id="KW-0812">Transmembrane</keyword>
<dbReference type="Proteomes" id="UP000316598">
    <property type="component" value="Unassembled WGS sequence"/>
</dbReference>
<reference evidence="3 4" key="1">
    <citation type="submission" date="2019-02" db="EMBL/GenBank/DDBJ databases">
        <title>Deep-cultivation of Planctomycetes and their phenomic and genomic characterization uncovers novel biology.</title>
        <authorList>
            <person name="Wiegand S."/>
            <person name="Jogler M."/>
            <person name="Boedeker C."/>
            <person name="Pinto D."/>
            <person name="Vollmers J."/>
            <person name="Rivas-Marin E."/>
            <person name="Kohn T."/>
            <person name="Peeters S.H."/>
            <person name="Heuer A."/>
            <person name="Rast P."/>
            <person name="Oberbeckmann S."/>
            <person name="Bunk B."/>
            <person name="Jeske O."/>
            <person name="Meyerdierks A."/>
            <person name="Storesund J.E."/>
            <person name="Kallscheuer N."/>
            <person name="Luecker S."/>
            <person name="Lage O.M."/>
            <person name="Pohl T."/>
            <person name="Merkel B.J."/>
            <person name="Hornburger P."/>
            <person name="Mueller R.-W."/>
            <person name="Bruemmer F."/>
            <person name="Labrenz M."/>
            <person name="Spormann A.M."/>
            <person name="Op Den Camp H."/>
            <person name="Overmann J."/>
            <person name="Amann R."/>
            <person name="Jetten M.S.M."/>
            <person name="Mascher T."/>
            <person name="Medema M.H."/>
            <person name="Devos D.P."/>
            <person name="Kaster A.-K."/>
            <person name="Ovreas L."/>
            <person name="Rohde M."/>
            <person name="Galperin M.Y."/>
            <person name="Jogler C."/>
        </authorList>
    </citation>
    <scope>NUCLEOTIDE SEQUENCE [LARGE SCALE GENOMIC DNA]</scope>
    <source>
        <strain evidence="3 4">Pla22</strain>
    </source>
</reference>
<evidence type="ECO:0000256" key="1">
    <source>
        <dbReference type="SAM" id="MobiDB-lite"/>
    </source>
</evidence>
<dbReference type="AlphaFoldDB" id="A0A5C5WWK3"/>
<keyword evidence="4" id="KW-1185">Reference proteome</keyword>
<feature type="region of interest" description="Disordered" evidence="1">
    <location>
        <begin position="1"/>
        <end position="26"/>
    </location>
</feature>
<dbReference type="GO" id="GO:0016787">
    <property type="term" value="F:hydrolase activity"/>
    <property type="evidence" value="ECO:0007669"/>
    <property type="project" value="UniProtKB-KW"/>
</dbReference>
<gene>
    <name evidence="3" type="ORF">Pla22_27410</name>
</gene>
<dbReference type="SUPFAM" id="SSF53474">
    <property type="entry name" value="alpha/beta-Hydrolases"/>
    <property type="match status" value="1"/>
</dbReference>
<comment type="caution">
    <text evidence="3">The sequence shown here is derived from an EMBL/GenBank/DDBJ whole genome shotgun (WGS) entry which is preliminary data.</text>
</comment>